<dbReference type="FunFam" id="3.30.70.330:FF:000178">
    <property type="entry name" value="Histone-lysine N-methyltransferase"/>
    <property type="match status" value="1"/>
</dbReference>
<dbReference type="InterPro" id="IPR000504">
    <property type="entry name" value="RRM_dom"/>
</dbReference>
<dbReference type="GO" id="GO:0042800">
    <property type="term" value="F:histone H3K4 methyltransferase activity"/>
    <property type="evidence" value="ECO:0007669"/>
    <property type="project" value="InterPro"/>
</dbReference>
<dbReference type="PROSITE" id="PS50102">
    <property type="entry name" value="RRM"/>
    <property type="match status" value="1"/>
</dbReference>
<evidence type="ECO:0000256" key="5">
    <source>
        <dbReference type="ARBA" id="ARBA00022853"/>
    </source>
</evidence>
<evidence type="ECO:0000256" key="4">
    <source>
        <dbReference type="ARBA" id="ARBA00022691"/>
    </source>
</evidence>
<organism evidence="9 10">
    <name type="scientific">Nothobranchius furzeri</name>
    <name type="common">Turquoise killifish</name>
    <dbReference type="NCBI Taxonomy" id="105023"/>
    <lineage>
        <taxon>Eukaryota</taxon>
        <taxon>Metazoa</taxon>
        <taxon>Chordata</taxon>
        <taxon>Craniata</taxon>
        <taxon>Vertebrata</taxon>
        <taxon>Euteleostomi</taxon>
        <taxon>Actinopterygii</taxon>
        <taxon>Neopterygii</taxon>
        <taxon>Teleostei</taxon>
        <taxon>Neoteleostei</taxon>
        <taxon>Acanthomorphata</taxon>
        <taxon>Ovalentaria</taxon>
        <taxon>Atherinomorphae</taxon>
        <taxon>Cyprinodontiformes</taxon>
        <taxon>Nothobranchiidae</taxon>
        <taxon>Nothobranchius</taxon>
    </lineage>
</organism>
<keyword evidence="2" id="KW-0489">Methyltransferase</keyword>
<evidence type="ECO:0000313" key="9">
    <source>
        <dbReference type="EMBL" id="KAF7199885.1"/>
    </source>
</evidence>
<keyword evidence="4" id="KW-0949">S-adenosyl-L-methionine</keyword>
<evidence type="ECO:0000256" key="6">
    <source>
        <dbReference type="ARBA" id="ARBA00023242"/>
    </source>
</evidence>
<comment type="caution">
    <text evidence="9">The sequence shown here is derived from an EMBL/GenBank/DDBJ whole genome shotgun (WGS) entry which is preliminary data.</text>
</comment>
<dbReference type="AlphaFoldDB" id="A0A9D3BA69"/>
<dbReference type="Pfam" id="PF00076">
    <property type="entry name" value="RRM_1"/>
    <property type="match status" value="1"/>
</dbReference>
<dbReference type="InterPro" id="IPR012677">
    <property type="entry name" value="Nucleotide-bd_a/b_plait_sf"/>
</dbReference>
<accession>A0A9D3BA69</accession>
<dbReference type="InterPro" id="IPR035979">
    <property type="entry name" value="RBD_domain_sf"/>
</dbReference>
<dbReference type="PANTHER" id="PTHR45814">
    <property type="entry name" value="HISTONE-LYSINE N-METHYLTRANSFERASE SETD1"/>
    <property type="match status" value="1"/>
</dbReference>
<dbReference type="Gene3D" id="3.30.70.330">
    <property type="match status" value="1"/>
</dbReference>
<dbReference type="Proteomes" id="UP000822369">
    <property type="component" value="Chromosome 19"/>
</dbReference>
<keyword evidence="5" id="KW-0156">Chromatin regulator</keyword>
<comment type="subcellular location">
    <subcellularLocation>
        <location evidence="1">Nucleus</location>
    </subcellularLocation>
</comment>
<dbReference type="EMBL" id="JAAVVJ010000019">
    <property type="protein sequence ID" value="KAF7199885.1"/>
    <property type="molecule type" value="Genomic_DNA"/>
</dbReference>
<dbReference type="SUPFAM" id="SSF54928">
    <property type="entry name" value="RNA-binding domain, RBD"/>
    <property type="match status" value="1"/>
</dbReference>
<evidence type="ECO:0000256" key="7">
    <source>
        <dbReference type="PROSITE-ProRule" id="PRU00176"/>
    </source>
</evidence>
<dbReference type="GO" id="GO:0032259">
    <property type="term" value="P:methylation"/>
    <property type="evidence" value="ECO:0007669"/>
    <property type="project" value="UniProtKB-KW"/>
</dbReference>
<dbReference type="InterPro" id="IPR044570">
    <property type="entry name" value="Set1-like"/>
</dbReference>
<evidence type="ECO:0000256" key="2">
    <source>
        <dbReference type="ARBA" id="ARBA00022603"/>
    </source>
</evidence>
<evidence type="ECO:0000256" key="3">
    <source>
        <dbReference type="ARBA" id="ARBA00022679"/>
    </source>
</evidence>
<dbReference type="KEGG" id="nfu:107393825"/>
<dbReference type="PANTHER" id="PTHR45814:SF1">
    <property type="entry name" value="HISTONE-LYSINE N-METHYLTRANSFERASE SETD1B"/>
    <property type="match status" value="1"/>
</dbReference>
<dbReference type="GO" id="GO:0003723">
    <property type="term" value="F:RNA binding"/>
    <property type="evidence" value="ECO:0007669"/>
    <property type="project" value="UniProtKB-UniRule"/>
</dbReference>
<keyword evidence="7" id="KW-0694">RNA-binding</keyword>
<keyword evidence="6" id="KW-0539">Nucleus</keyword>
<keyword evidence="3" id="KW-0808">Transferase</keyword>
<gene>
    <name evidence="9" type="ORF">G4P62_016549</name>
</gene>
<proteinExistence type="predicted"/>
<sequence length="217" mass="24947">MESEKQNAEKETPPQQWKSCKLIIDPALTNGLYKVCRFDGQLFNIPDLGLFPVDAVRDPRVCRLWSKYNKTDFLLPKFKVDEWYVGPVPPKEVTFCRLNDNVRETFLTNMCNKHGNVEEVEIFYHPKTRKHLGIAKVVFDTVRAAKEAVQHLHRTSVMGNIIHVEIDPKGENRARYLQLLFSGIYTPWTLPLGSSERALQSLVDNLLVNTQAAYETS</sequence>
<reference evidence="9" key="1">
    <citation type="submission" date="2020-03" db="EMBL/GenBank/DDBJ databases">
        <title>Intra-Species Differences in Population Size shape Life History and Genome Evolution.</title>
        <authorList>
            <person name="Willemsen D."/>
            <person name="Cui R."/>
            <person name="Valenzano D.R."/>
        </authorList>
    </citation>
    <scope>NUCLEOTIDE SEQUENCE</scope>
    <source>
        <strain evidence="9">GRZ</strain>
        <tissue evidence="9">Whole</tissue>
    </source>
</reference>
<evidence type="ECO:0000259" key="8">
    <source>
        <dbReference type="PROSITE" id="PS50102"/>
    </source>
</evidence>
<protein>
    <submittedName>
        <fullName evidence="9">Histone-lysine N-methyltransferase SETD1B-A-like</fullName>
    </submittedName>
</protein>
<evidence type="ECO:0000256" key="1">
    <source>
        <dbReference type="ARBA" id="ARBA00004123"/>
    </source>
</evidence>
<dbReference type="OMA" id="WIWARME"/>
<dbReference type="SMART" id="SM00360">
    <property type="entry name" value="RRM"/>
    <property type="match status" value="1"/>
</dbReference>
<feature type="domain" description="RRM" evidence="8">
    <location>
        <begin position="81"/>
        <end position="169"/>
    </location>
</feature>
<evidence type="ECO:0000313" key="10">
    <source>
        <dbReference type="Proteomes" id="UP000822369"/>
    </source>
</evidence>
<dbReference type="GO" id="GO:0048188">
    <property type="term" value="C:Set1C/COMPASS complex"/>
    <property type="evidence" value="ECO:0007669"/>
    <property type="project" value="TreeGrafter"/>
</dbReference>
<name>A0A9D3BA69_NOTFU</name>